<organism evidence="1 2">
    <name type="scientific">Elysia marginata</name>
    <dbReference type="NCBI Taxonomy" id="1093978"/>
    <lineage>
        <taxon>Eukaryota</taxon>
        <taxon>Metazoa</taxon>
        <taxon>Spiralia</taxon>
        <taxon>Lophotrochozoa</taxon>
        <taxon>Mollusca</taxon>
        <taxon>Gastropoda</taxon>
        <taxon>Heterobranchia</taxon>
        <taxon>Euthyneura</taxon>
        <taxon>Panpulmonata</taxon>
        <taxon>Sacoglossa</taxon>
        <taxon>Placobranchoidea</taxon>
        <taxon>Plakobranchidae</taxon>
        <taxon>Elysia</taxon>
    </lineage>
</organism>
<dbReference type="AlphaFoldDB" id="A0AAV4HLQ6"/>
<dbReference type="Proteomes" id="UP000762676">
    <property type="component" value="Unassembled WGS sequence"/>
</dbReference>
<comment type="caution">
    <text evidence="1">The sequence shown here is derived from an EMBL/GenBank/DDBJ whole genome shotgun (WGS) entry which is preliminary data.</text>
</comment>
<sequence>MNGELAVHELCVSDQLISSFKTKLLAKKMELMSYPTVVLWLQYMDMMDLLRRFLTSKRTGNWNLHLGTLHEMLPFSVAACQNVYTESVYMNLQDIPACPDINEAMQFFTHFSFTTNELHKDMNVARQKKDEHATVSSRKRPIFGWTLFEKKIMLTL</sequence>
<gene>
    <name evidence="1" type="ORF">ElyMa_002784800</name>
</gene>
<proteinExistence type="predicted"/>
<accession>A0AAV4HLQ6</accession>
<reference evidence="1 2" key="1">
    <citation type="journal article" date="2021" name="Elife">
        <title>Chloroplast acquisition without the gene transfer in kleptoplastic sea slugs, Plakobranchus ocellatus.</title>
        <authorList>
            <person name="Maeda T."/>
            <person name="Takahashi S."/>
            <person name="Yoshida T."/>
            <person name="Shimamura S."/>
            <person name="Takaki Y."/>
            <person name="Nagai Y."/>
            <person name="Toyoda A."/>
            <person name="Suzuki Y."/>
            <person name="Arimoto A."/>
            <person name="Ishii H."/>
            <person name="Satoh N."/>
            <person name="Nishiyama T."/>
            <person name="Hasebe M."/>
            <person name="Maruyama T."/>
            <person name="Minagawa J."/>
            <person name="Obokata J."/>
            <person name="Shigenobu S."/>
        </authorList>
    </citation>
    <scope>NUCLEOTIDE SEQUENCE [LARGE SCALE GENOMIC DNA]</scope>
</reference>
<name>A0AAV4HLQ6_9GAST</name>
<protein>
    <submittedName>
        <fullName evidence="1">Uncharacterized protein</fullName>
    </submittedName>
</protein>
<keyword evidence="2" id="KW-1185">Reference proteome</keyword>
<evidence type="ECO:0000313" key="2">
    <source>
        <dbReference type="Proteomes" id="UP000762676"/>
    </source>
</evidence>
<evidence type="ECO:0000313" key="1">
    <source>
        <dbReference type="EMBL" id="GFR99112.1"/>
    </source>
</evidence>
<dbReference type="EMBL" id="BMAT01005742">
    <property type="protein sequence ID" value="GFR99112.1"/>
    <property type="molecule type" value="Genomic_DNA"/>
</dbReference>